<sequence length="95" mass="11000">MKYLVSIVVTIILSLFKAFVVMKLYNWYPSQIFGVTTITLMQSFVLIFTVNVLRSKRTFDDADDLPLNKIIFHSTVYGVALLIYLFIGWVLLPYV</sequence>
<dbReference type="EMBL" id="JAUSUB010000010">
    <property type="protein sequence ID" value="MDQ0270763.1"/>
    <property type="molecule type" value="Genomic_DNA"/>
</dbReference>
<keyword evidence="3" id="KW-1185">Reference proteome</keyword>
<evidence type="ECO:0000313" key="3">
    <source>
        <dbReference type="Proteomes" id="UP001238088"/>
    </source>
</evidence>
<feature type="transmembrane region" description="Helical" evidence="1">
    <location>
        <begin position="70"/>
        <end position="92"/>
    </location>
</feature>
<dbReference type="RefSeq" id="WP_307475451.1">
    <property type="nucleotide sequence ID" value="NZ_JAUSUB010000010.1"/>
</dbReference>
<name>A0ABU0AHN3_9BACI</name>
<reference evidence="2 3" key="1">
    <citation type="submission" date="2023-07" db="EMBL/GenBank/DDBJ databases">
        <title>Genomic Encyclopedia of Type Strains, Phase IV (KMG-IV): sequencing the most valuable type-strain genomes for metagenomic binning, comparative biology and taxonomic classification.</title>
        <authorList>
            <person name="Goeker M."/>
        </authorList>
    </citation>
    <scope>NUCLEOTIDE SEQUENCE [LARGE SCALE GENOMIC DNA]</scope>
    <source>
        <strain evidence="2 3">DSM 23494</strain>
    </source>
</reference>
<dbReference type="Proteomes" id="UP001238088">
    <property type="component" value="Unassembled WGS sequence"/>
</dbReference>
<proteinExistence type="predicted"/>
<feature type="transmembrane region" description="Helical" evidence="1">
    <location>
        <begin position="32"/>
        <end position="50"/>
    </location>
</feature>
<accession>A0ABU0AHN3</accession>
<keyword evidence="1" id="KW-0812">Transmembrane</keyword>
<protein>
    <submittedName>
        <fullName evidence="2">ABC-type iron transport system FetAB permease component</fullName>
    </submittedName>
</protein>
<gene>
    <name evidence="2" type="ORF">J2S17_002648</name>
</gene>
<evidence type="ECO:0000256" key="1">
    <source>
        <dbReference type="SAM" id="Phobius"/>
    </source>
</evidence>
<keyword evidence="1" id="KW-0472">Membrane</keyword>
<organism evidence="2 3">
    <name type="scientific">Cytobacillus purgationiresistens</name>
    <dbReference type="NCBI Taxonomy" id="863449"/>
    <lineage>
        <taxon>Bacteria</taxon>
        <taxon>Bacillati</taxon>
        <taxon>Bacillota</taxon>
        <taxon>Bacilli</taxon>
        <taxon>Bacillales</taxon>
        <taxon>Bacillaceae</taxon>
        <taxon>Cytobacillus</taxon>
    </lineage>
</organism>
<evidence type="ECO:0000313" key="2">
    <source>
        <dbReference type="EMBL" id="MDQ0270763.1"/>
    </source>
</evidence>
<keyword evidence="1" id="KW-1133">Transmembrane helix</keyword>
<feature type="transmembrane region" description="Helical" evidence="1">
    <location>
        <begin position="6"/>
        <end position="25"/>
    </location>
</feature>
<comment type="caution">
    <text evidence="2">The sequence shown here is derived from an EMBL/GenBank/DDBJ whole genome shotgun (WGS) entry which is preliminary data.</text>
</comment>